<comment type="caution">
    <text evidence="1">The sequence shown here is derived from an EMBL/GenBank/DDBJ whole genome shotgun (WGS) entry which is preliminary data.</text>
</comment>
<dbReference type="Proteomes" id="UP000824533">
    <property type="component" value="Linkage Group LG15"/>
</dbReference>
<evidence type="ECO:0000313" key="2">
    <source>
        <dbReference type="Proteomes" id="UP000824533"/>
    </source>
</evidence>
<organism evidence="1 2">
    <name type="scientific">Dendrolimus kikuchii</name>
    <dbReference type="NCBI Taxonomy" id="765133"/>
    <lineage>
        <taxon>Eukaryota</taxon>
        <taxon>Metazoa</taxon>
        <taxon>Ecdysozoa</taxon>
        <taxon>Arthropoda</taxon>
        <taxon>Hexapoda</taxon>
        <taxon>Insecta</taxon>
        <taxon>Pterygota</taxon>
        <taxon>Neoptera</taxon>
        <taxon>Endopterygota</taxon>
        <taxon>Lepidoptera</taxon>
        <taxon>Glossata</taxon>
        <taxon>Ditrysia</taxon>
        <taxon>Bombycoidea</taxon>
        <taxon>Lasiocampidae</taxon>
        <taxon>Dendrolimus</taxon>
    </lineage>
</organism>
<protein>
    <submittedName>
        <fullName evidence="1">Uncharacterized protein</fullName>
    </submittedName>
</protein>
<accession>A0ACC1CWT1</accession>
<name>A0ACC1CWT1_9NEOP</name>
<gene>
    <name evidence="1" type="ORF">K1T71_008957</name>
</gene>
<keyword evidence="2" id="KW-1185">Reference proteome</keyword>
<dbReference type="EMBL" id="CM034401">
    <property type="protein sequence ID" value="KAJ0175798.1"/>
    <property type="molecule type" value="Genomic_DNA"/>
</dbReference>
<sequence length="553" mass="62093">MICFGLRNTILVVFLVKLCAAFDQVCDRRPLGTRTKPLPPDNRFLIEIEDIRENLYIPNTAYVVHLHSRDPSYTFIAFTISLRQDQIENKNNPRKPILLKAGKLEVPLTTVNAKNHPNCNDTIIESDISAKSSVKVRWIAPDKDNKCVTIFAVVAVKPDVWYSFEDPLSKRVCEDRRKAQDMLPMENDDCRVCSDARYKLTFEGLWSYNTHPTMFPNTTKPARFSDVVGASHSKDYNLYKYNSEASMGLKMLAEQGNTTQLEVEIGKNLGQKVRTIIKATGPPLTNMTTISSFRVTHQHHLVSLATALIPSPDWFLGVAHLELCSAAHQEWEESLSINMYPMDAGTDKGSTFDAANEEMLPPQAISSADIIKTLPKELVKPFARLHFQLIRTYDTARCLTSETATGEARDGGDGESYTEEGVNGNEGGNGNGDGWEPEPQYPTVQTTTSEGPPSVDPESGPNCPVTTWEEWMPCEGDCVDGKVNGMKIRFRYHMVENVPVGKYIEGGPSYEEKEVPKICEKKVQISETEVCEDDCEDKKALAEQRMWDGEYEW</sequence>
<proteinExistence type="predicted"/>
<reference evidence="1 2" key="1">
    <citation type="journal article" date="2021" name="Front. Genet.">
        <title>Chromosome-Level Genome Assembly Reveals Significant Gene Expansion in the Toll and IMD Signaling Pathways of Dendrolimus kikuchii.</title>
        <authorList>
            <person name="Zhou J."/>
            <person name="Wu P."/>
            <person name="Xiong Z."/>
            <person name="Liu N."/>
            <person name="Zhao N."/>
            <person name="Ji M."/>
            <person name="Qiu Y."/>
            <person name="Yang B."/>
        </authorList>
    </citation>
    <scope>NUCLEOTIDE SEQUENCE [LARGE SCALE GENOMIC DNA]</scope>
    <source>
        <strain evidence="1">Ann1</strain>
    </source>
</reference>
<evidence type="ECO:0000313" key="1">
    <source>
        <dbReference type="EMBL" id="KAJ0175798.1"/>
    </source>
</evidence>